<comment type="caution">
    <text evidence="1">The sequence shown here is derived from an EMBL/GenBank/DDBJ whole genome shotgun (WGS) entry which is preliminary data.</text>
</comment>
<sequence>MAAAADTEKWNTLDPFTQDVRGSNEHLDGSRETKPDTESHTSSTPVVSNQPKRDHSHSDHDTAIETVKNAASEAKYHLQGIRATGPSKLFNPTNVRMHVRFRGSEDQSNVTNGPSTETSTAIPRPQSDVNLLWRSRDNRKGRGSIAVPRMPDLENSDSHIHIGRTVSSAKQIFKNILKMCTTFPYWNLAFWSGLSYALGSVLFVAGGAWAFQSAQFPNRHYANEEKLVALGVPIATFIGVLCFQAGATAAYLEAVNDGSMHGSAMRRLLEGHEEDEKKILDEKIHVFFSHAIPHPHKKKDEEEAERLAGSVDPEAGWRTREKRERPGSVYPSGKAPAPRRGGMDLGEAEEGDSSEYMTWRWWPTWHALRTHHAYEIGYLACSIQGFGATIYGKTGLVLLPGVWASLGGEWGEMGAYWIPQMFASLCFITASVMFTLETQEKWWKPQINVLGWWIGFTALLGSIGFELCAVFGAASYYIEPWPEIESSLSSMWGSAFFLISSLLQWYEAINKHPVAELFSEPGEMKSHQVHPI</sequence>
<protein>
    <submittedName>
        <fullName evidence="1">Uncharacterized protein</fullName>
    </submittedName>
</protein>
<evidence type="ECO:0000313" key="2">
    <source>
        <dbReference type="Proteomes" id="UP001281147"/>
    </source>
</evidence>
<keyword evidence="2" id="KW-1185">Reference proteome</keyword>
<reference evidence="1" key="1">
    <citation type="submission" date="2023-07" db="EMBL/GenBank/DDBJ databases">
        <title>Black Yeasts Isolated from many extreme environments.</title>
        <authorList>
            <person name="Coleine C."/>
            <person name="Stajich J.E."/>
            <person name="Selbmann L."/>
        </authorList>
    </citation>
    <scope>NUCLEOTIDE SEQUENCE</scope>
    <source>
        <strain evidence="1">CCFEE 5714</strain>
    </source>
</reference>
<name>A0ACC3N4V8_9PEZI</name>
<dbReference type="EMBL" id="JAUTXU010000087">
    <property type="protein sequence ID" value="KAK3710058.1"/>
    <property type="molecule type" value="Genomic_DNA"/>
</dbReference>
<organism evidence="1 2">
    <name type="scientific">Vermiconidia calcicola</name>
    <dbReference type="NCBI Taxonomy" id="1690605"/>
    <lineage>
        <taxon>Eukaryota</taxon>
        <taxon>Fungi</taxon>
        <taxon>Dikarya</taxon>
        <taxon>Ascomycota</taxon>
        <taxon>Pezizomycotina</taxon>
        <taxon>Dothideomycetes</taxon>
        <taxon>Dothideomycetidae</taxon>
        <taxon>Mycosphaerellales</taxon>
        <taxon>Extremaceae</taxon>
        <taxon>Vermiconidia</taxon>
    </lineage>
</organism>
<proteinExistence type="predicted"/>
<gene>
    <name evidence="1" type="ORF">LTR37_010489</name>
</gene>
<dbReference type="Proteomes" id="UP001281147">
    <property type="component" value="Unassembled WGS sequence"/>
</dbReference>
<accession>A0ACC3N4V8</accession>
<evidence type="ECO:0000313" key="1">
    <source>
        <dbReference type="EMBL" id="KAK3710058.1"/>
    </source>
</evidence>